<keyword evidence="3" id="KW-1185">Reference proteome</keyword>
<dbReference type="SUPFAM" id="SSF53795">
    <property type="entry name" value="PEP carboxykinase-like"/>
    <property type="match status" value="1"/>
</dbReference>
<evidence type="ECO:0000259" key="1">
    <source>
        <dbReference type="Pfam" id="PF07475"/>
    </source>
</evidence>
<dbReference type="OrthoDB" id="8326226at2"/>
<comment type="caution">
    <text evidence="2">The sequence shown here is derived from an EMBL/GenBank/DDBJ whole genome shotgun (WGS) entry which is preliminary data.</text>
</comment>
<gene>
    <name evidence="2" type="ORF">FHG66_11585</name>
</gene>
<keyword evidence="2" id="KW-0418">Kinase</keyword>
<dbReference type="GO" id="GO:0000155">
    <property type="term" value="F:phosphorelay sensor kinase activity"/>
    <property type="evidence" value="ECO:0007669"/>
    <property type="project" value="InterPro"/>
</dbReference>
<proteinExistence type="predicted"/>
<dbReference type="EMBL" id="VDFU01000012">
    <property type="protein sequence ID" value="TNC49364.1"/>
    <property type="molecule type" value="Genomic_DNA"/>
</dbReference>
<sequence>MPGPLILHASTVAWRGRGILIRGASGSGKSALALDLMALGARLVADDRTELHAGDGAVVARCPAAIRGLIEARCVGLLKARTVEEALVALVVDLDQTEAQRLPPWRDVTLLGVPLPCLHKPATGHFAPAILQYVKAGRACPAPQRLT</sequence>
<evidence type="ECO:0000313" key="2">
    <source>
        <dbReference type="EMBL" id="TNC49364.1"/>
    </source>
</evidence>
<evidence type="ECO:0000313" key="3">
    <source>
        <dbReference type="Proteomes" id="UP000305887"/>
    </source>
</evidence>
<dbReference type="Pfam" id="PF07475">
    <property type="entry name" value="Hpr_kinase_C"/>
    <property type="match status" value="1"/>
</dbReference>
<organism evidence="2 3">
    <name type="scientific">Rubellimicrobium rubrum</name>
    <dbReference type="NCBI Taxonomy" id="2585369"/>
    <lineage>
        <taxon>Bacteria</taxon>
        <taxon>Pseudomonadati</taxon>
        <taxon>Pseudomonadota</taxon>
        <taxon>Alphaproteobacteria</taxon>
        <taxon>Rhodobacterales</taxon>
        <taxon>Roseobacteraceae</taxon>
        <taxon>Rubellimicrobium</taxon>
    </lineage>
</organism>
<dbReference type="AlphaFoldDB" id="A0A5C4MTY7"/>
<name>A0A5C4MTY7_9RHOB</name>
<dbReference type="GO" id="GO:0005524">
    <property type="term" value="F:ATP binding"/>
    <property type="evidence" value="ECO:0007669"/>
    <property type="project" value="InterPro"/>
</dbReference>
<keyword evidence="2" id="KW-0808">Transferase</keyword>
<dbReference type="InterPro" id="IPR027417">
    <property type="entry name" value="P-loop_NTPase"/>
</dbReference>
<protein>
    <submittedName>
        <fullName evidence="2">Serine kinase</fullName>
    </submittedName>
</protein>
<accession>A0A5C4MTY7</accession>
<dbReference type="GO" id="GO:0006109">
    <property type="term" value="P:regulation of carbohydrate metabolic process"/>
    <property type="evidence" value="ECO:0007669"/>
    <property type="project" value="InterPro"/>
</dbReference>
<dbReference type="Proteomes" id="UP000305887">
    <property type="component" value="Unassembled WGS sequence"/>
</dbReference>
<dbReference type="RefSeq" id="WP_139076910.1">
    <property type="nucleotide sequence ID" value="NZ_VDFU01000012.1"/>
</dbReference>
<dbReference type="Gene3D" id="3.40.50.300">
    <property type="entry name" value="P-loop containing nucleotide triphosphate hydrolases"/>
    <property type="match status" value="1"/>
</dbReference>
<feature type="domain" description="HPr kinase/phosphorylase C-terminal" evidence="1">
    <location>
        <begin position="7"/>
        <end position="82"/>
    </location>
</feature>
<dbReference type="InterPro" id="IPR011104">
    <property type="entry name" value="Hpr_kin/Pase_C"/>
</dbReference>
<reference evidence="2 3" key="1">
    <citation type="submission" date="2019-06" db="EMBL/GenBank/DDBJ databases">
        <title>YIM 131921 draft genome.</title>
        <authorList>
            <person name="Jiang L."/>
        </authorList>
    </citation>
    <scope>NUCLEOTIDE SEQUENCE [LARGE SCALE GENOMIC DNA]</scope>
    <source>
        <strain evidence="2 3">YIM 131921</strain>
    </source>
</reference>
<dbReference type="CDD" id="cd01918">
    <property type="entry name" value="HprK_C"/>
    <property type="match status" value="1"/>
</dbReference>